<dbReference type="CDD" id="cd01076">
    <property type="entry name" value="NAD_bind_1_Glu_DH"/>
    <property type="match status" value="1"/>
</dbReference>
<dbReference type="RefSeq" id="WP_096054555.1">
    <property type="nucleotide sequence ID" value="NZ_CP023344.1"/>
</dbReference>
<dbReference type="KEGG" id="vbh:CMV30_02500"/>
<evidence type="ECO:0000313" key="10">
    <source>
        <dbReference type="Proteomes" id="UP000217265"/>
    </source>
</evidence>
<dbReference type="SUPFAM" id="SSF51735">
    <property type="entry name" value="NAD(P)-binding Rossmann-fold domains"/>
    <property type="match status" value="1"/>
</dbReference>
<dbReference type="InterPro" id="IPR033922">
    <property type="entry name" value="NAD_bind_Glu_DH"/>
</dbReference>
<dbReference type="OrthoDB" id="9803297at2"/>
<dbReference type="InterPro" id="IPR036291">
    <property type="entry name" value="NAD(P)-bd_dom_sf"/>
</dbReference>
<dbReference type="SMART" id="SM00839">
    <property type="entry name" value="ELFV_dehydrog"/>
    <property type="match status" value="1"/>
</dbReference>
<comment type="similarity">
    <text evidence="1 3 7">Belongs to the Glu/Leu/Phe/Val dehydrogenases family.</text>
</comment>
<dbReference type="GO" id="GO:0006538">
    <property type="term" value="P:L-glutamate catabolic process"/>
    <property type="evidence" value="ECO:0007669"/>
    <property type="project" value="TreeGrafter"/>
</dbReference>
<organism evidence="9 10">
    <name type="scientific">Nibricoccus aquaticus</name>
    <dbReference type="NCBI Taxonomy" id="2576891"/>
    <lineage>
        <taxon>Bacteria</taxon>
        <taxon>Pseudomonadati</taxon>
        <taxon>Verrucomicrobiota</taxon>
        <taxon>Opitutia</taxon>
        <taxon>Opitutales</taxon>
        <taxon>Opitutaceae</taxon>
        <taxon>Nibricoccus</taxon>
    </lineage>
</organism>
<dbReference type="InterPro" id="IPR006097">
    <property type="entry name" value="Glu/Leu/Phe/Val/Trp_DH_dimer"/>
</dbReference>
<dbReference type="Pfam" id="PF00208">
    <property type="entry name" value="ELFV_dehydrog"/>
    <property type="match status" value="1"/>
</dbReference>
<evidence type="ECO:0000256" key="3">
    <source>
        <dbReference type="PIRNR" id="PIRNR000185"/>
    </source>
</evidence>
<dbReference type="PIRSF" id="PIRSF000185">
    <property type="entry name" value="Glu_DH"/>
    <property type="match status" value="1"/>
</dbReference>
<dbReference type="PANTHER" id="PTHR11606:SF13">
    <property type="entry name" value="GLUTAMATE DEHYDROGENASE 1, MITOCHONDRIAL"/>
    <property type="match status" value="1"/>
</dbReference>
<feature type="domain" description="Glutamate/phenylalanine/leucine/valine/L-tryptophan dehydrogenase C-terminal" evidence="8">
    <location>
        <begin position="190"/>
        <end position="421"/>
    </location>
</feature>
<dbReference type="Pfam" id="PF02812">
    <property type="entry name" value="ELFV_dehydrog_N"/>
    <property type="match status" value="1"/>
</dbReference>
<feature type="active site" description="Proton donor" evidence="4">
    <location>
        <position position="113"/>
    </location>
</feature>
<dbReference type="InterPro" id="IPR046346">
    <property type="entry name" value="Aminoacid_DH-like_N_sf"/>
</dbReference>
<feature type="binding site" evidence="5">
    <location>
        <position position="101"/>
    </location>
    <ligand>
        <name>substrate</name>
    </ligand>
</feature>
<dbReference type="PROSITE" id="PS00074">
    <property type="entry name" value="GLFV_DEHYDROGENASE"/>
    <property type="match status" value="1"/>
</dbReference>
<dbReference type="InterPro" id="IPR014362">
    <property type="entry name" value="Glu_DH"/>
</dbReference>
<dbReference type="FunFam" id="3.40.50.10860:FF:000003">
    <property type="entry name" value="Glutamate dehydrogenase"/>
    <property type="match status" value="1"/>
</dbReference>
<evidence type="ECO:0000256" key="2">
    <source>
        <dbReference type="ARBA" id="ARBA00023002"/>
    </source>
</evidence>
<keyword evidence="5" id="KW-0547">Nucleotide-binding</keyword>
<evidence type="ECO:0000259" key="8">
    <source>
        <dbReference type="SMART" id="SM00839"/>
    </source>
</evidence>
<dbReference type="AlphaFoldDB" id="A0A290Q6W7"/>
<dbReference type="Proteomes" id="UP000217265">
    <property type="component" value="Chromosome"/>
</dbReference>
<evidence type="ECO:0000256" key="4">
    <source>
        <dbReference type="PIRSR" id="PIRSR000185-1"/>
    </source>
</evidence>
<feature type="binding site" evidence="5">
    <location>
        <position position="228"/>
    </location>
    <ligand>
        <name>NAD(+)</name>
        <dbReference type="ChEBI" id="CHEBI:57540"/>
    </ligand>
</feature>
<evidence type="ECO:0000313" key="9">
    <source>
        <dbReference type="EMBL" id="ATC62920.1"/>
    </source>
</evidence>
<protein>
    <recommendedName>
        <fullName evidence="3">Glutamate dehydrogenase</fullName>
    </recommendedName>
</protein>
<dbReference type="InterPro" id="IPR033524">
    <property type="entry name" value="Glu/Leu/Phe/Val_DH_AS"/>
</dbReference>
<evidence type="ECO:0000256" key="6">
    <source>
        <dbReference type="PIRSR" id="PIRSR000185-3"/>
    </source>
</evidence>
<dbReference type="SUPFAM" id="SSF53223">
    <property type="entry name" value="Aminoacid dehydrogenase-like, N-terminal domain"/>
    <property type="match status" value="1"/>
</dbReference>
<dbReference type="InterPro" id="IPR006095">
    <property type="entry name" value="Glu/Leu/Phe/Val/Trp_DH"/>
</dbReference>
<dbReference type="InterPro" id="IPR006096">
    <property type="entry name" value="Glu/Leu/Phe/Val/Trp_DH_C"/>
</dbReference>
<feature type="binding site" evidence="5">
    <location>
        <position position="77"/>
    </location>
    <ligand>
        <name>substrate</name>
    </ligand>
</feature>
<dbReference type="PANTHER" id="PTHR11606">
    <property type="entry name" value="GLUTAMATE DEHYDROGENASE"/>
    <property type="match status" value="1"/>
</dbReference>
<gene>
    <name evidence="9" type="ORF">CMV30_02500</name>
</gene>
<sequence>MSKVIISPLYDSEVFKMACRQFDQAADAISLPEAIRDRTKWPRRCLAVSLPVKMDNGTVTIFEGYRVQHSISTGPSKGGIRFHENVTIGEVAALAMWMSWKCSLLGLPYGGAKGGVIVNPRDLSPNELEHLSRRYMQEMINFVGPQLDIPAPDLGTNEQIMGWMMDTYSNHVGYIAPAVVTGKPLSLGGSQGRREATGAGVAYLVKAYLQDLNIPINTATVAIQGFGNVGSETAAALAAYGAKIIAISDYTGAIHNPAGIDIANAQEYLRYARVLKDFHGGEPITNEQLLELDCTVLIPAALERVITADNAPRLRCRLLAEAANGPTTPEADRIIDQRGDIELIPDVLCNSGGVVVSYFEWLQNLQNFYWSRDEVLTKLFAMLDRAKASVETQRKKFQFNRRLAALTLGIARVADAKQSRGLFP</sequence>
<feature type="binding site" evidence="5">
    <location>
        <position position="197"/>
    </location>
    <ligand>
        <name>NAD(+)</name>
        <dbReference type="ChEBI" id="CHEBI:57540"/>
    </ligand>
</feature>
<evidence type="ECO:0000256" key="1">
    <source>
        <dbReference type="ARBA" id="ARBA00006382"/>
    </source>
</evidence>
<dbReference type="PRINTS" id="PR00082">
    <property type="entry name" value="GLFDHDRGNASE"/>
</dbReference>
<keyword evidence="10" id="KW-1185">Reference proteome</keyword>
<dbReference type="Gene3D" id="3.40.50.720">
    <property type="entry name" value="NAD(P)-binding Rossmann-like Domain"/>
    <property type="match status" value="1"/>
</dbReference>
<evidence type="ECO:0000256" key="7">
    <source>
        <dbReference type="RuleBase" id="RU004417"/>
    </source>
</evidence>
<feature type="binding site" evidence="5">
    <location>
        <position position="357"/>
    </location>
    <ligand>
        <name>substrate</name>
    </ligand>
</feature>
<evidence type="ECO:0000256" key="5">
    <source>
        <dbReference type="PIRSR" id="PIRSR000185-2"/>
    </source>
</evidence>
<accession>A0A290Q6W7</accession>
<proteinExistence type="inferred from homology"/>
<keyword evidence="5" id="KW-0520">NAD</keyword>
<dbReference type="EMBL" id="CP023344">
    <property type="protein sequence ID" value="ATC62920.1"/>
    <property type="molecule type" value="Genomic_DNA"/>
</dbReference>
<name>A0A290Q6W7_9BACT</name>
<feature type="site" description="Important for catalysis" evidence="6">
    <location>
        <position position="153"/>
    </location>
</feature>
<dbReference type="GO" id="GO:0000166">
    <property type="term" value="F:nucleotide binding"/>
    <property type="evidence" value="ECO:0007669"/>
    <property type="project" value="UniProtKB-KW"/>
</dbReference>
<dbReference type="Gene3D" id="3.40.50.10860">
    <property type="entry name" value="Leucine Dehydrogenase, chain A, domain 1"/>
    <property type="match status" value="1"/>
</dbReference>
<reference evidence="9 10" key="1">
    <citation type="submission" date="2017-09" db="EMBL/GenBank/DDBJ databases">
        <title>Complete genome sequence of Verrucomicrobial strain HZ-65, isolated from freshwater.</title>
        <authorList>
            <person name="Choi A."/>
        </authorList>
    </citation>
    <scope>NUCLEOTIDE SEQUENCE [LARGE SCALE GENOMIC DNA]</scope>
    <source>
        <strain evidence="9 10">HZ-65</strain>
    </source>
</reference>
<dbReference type="GO" id="GO:0004352">
    <property type="term" value="F:glutamate dehydrogenase (NAD+) activity"/>
    <property type="evidence" value="ECO:0007669"/>
    <property type="project" value="TreeGrafter"/>
</dbReference>
<keyword evidence="2 3" id="KW-0560">Oxidoreductase</keyword>